<gene>
    <name evidence="6" type="ORF">OsJ_33384</name>
</gene>
<dbReference type="AlphaFoldDB" id="A3C9S3"/>
<dbReference type="SUPFAM" id="SSF55257">
    <property type="entry name" value="RBP11-like subunits of RNA polymerase"/>
    <property type="match status" value="1"/>
</dbReference>
<comment type="similarity">
    <text evidence="3">Belongs to the archaeal Rpo11/eukaryotic RPB11/RPC19 RNA polymerase subunit family.</text>
</comment>
<evidence type="ECO:0000313" key="6">
    <source>
        <dbReference type="EMBL" id="EAZ17836.1"/>
    </source>
</evidence>
<protein>
    <recommendedName>
        <fullName evidence="5">DNA-directed RNA polymerase RBP11-like dimerisation domain-containing protein</fullName>
    </recommendedName>
</protein>
<dbReference type="InterPro" id="IPR009025">
    <property type="entry name" value="RBP11-like_dimer"/>
</dbReference>
<accession>A3C9S3</accession>
<dbReference type="FunFam" id="3.30.1360.10:FF:000035">
    <property type="entry name" value="Expressed protein"/>
    <property type="match status" value="1"/>
</dbReference>
<reference evidence="6" key="1">
    <citation type="journal article" date="2005" name="PLoS Biol.">
        <title>The genomes of Oryza sativa: a history of duplications.</title>
        <authorList>
            <person name="Yu J."/>
            <person name="Wang J."/>
            <person name="Lin W."/>
            <person name="Li S."/>
            <person name="Li H."/>
            <person name="Zhou J."/>
            <person name="Ni P."/>
            <person name="Dong W."/>
            <person name="Hu S."/>
            <person name="Zeng C."/>
            <person name="Zhang J."/>
            <person name="Zhang Y."/>
            <person name="Li R."/>
            <person name="Xu Z."/>
            <person name="Li S."/>
            <person name="Li X."/>
            <person name="Zheng H."/>
            <person name="Cong L."/>
            <person name="Lin L."/>
            <person name="Yin J."/>
            <person name="Geng J."/>
            <person name="Li G."/>
            <person name="Shi J."/>
            <person name="Liu J."/>
            <person name="Lv H."/>
            <person name="Li J."/>
            <person name="Wang J."/>
            <person name="Deng Y."/>
            <person name="Ran L."/>
            <person name="Shi X."/>
            <person name="Wang X."/>
            <person name="Wu Q."/>
            <person name="Li C."/>
            <person name="Ren X."/>
            <person name="Wang J."/>
            <person name="Wang X."/>
            <person name="Li D."/>
            <person name="Liu D."/>
            <person name="Zhang X."/>
            <person name="Ji Z."/>
            <person name="Zhao W."/>
            <person name="Sun Y."/>
            <person name="Zhang Z."/>
            <person name="Bao J."/>
            <person name="Han Y."/>
            <person name="Dong L."/>
            <person name="Ji J."/>
            <person name="Chen P."/>
            <person name="Wu S."/>
            <person name="Liu J."/>
            <person name="Xiao Y."/>
            <person name="Bu D."/>
            <person name="Tan J."/>
            <person name="Yang L."/>
            <person name="Ye C."/>
            <person name="Zhang J."/>
            <person name="Xu J."/>
            <person name="Zhou Y."/>
            <person name="Yu Y."/>
            <person name="Zhang B."/>
            <person name="Zhuang S."/>
            <person name="Wei H."/>
            <person name="Liu B."/>
            <person name="Lei M."/>
            <person name="Yu H."/>
            <person name="Li Y."/>
            <person name="Xu H."/>
            <person name="Wei S."/>
            <person name="He X."/>
            <person name="Fang L."/>
            <person name="Zhang Z."/>
            <person name="Zhang Y."/>
            <person name="Huang X."/>
            <person name="Su Z."/>
            <person name="Tong W."/>
            <person name="Li J."/>
            <person name="Tong Z."/>
            <person name="Li S."/>
            <person name="Ye J."/>
            <person name="Wang L."/>
            <person name="Fang L."/>
            <person name="Lei T."/>
            <person name="Chen C."/>
            <person name="Chen H."/>
            <person name="Xu Z."/>
            <person name="Li H."/>
            <person name="Huang H."/>
            <person name="Zhang F."/>
            <person name="Xu H."/>
            <person name="Li N."/>
            <person name="Zhao C."/>
            <person name="Li S."/>
            <person name="Dong L."/>
            <person name="Huang Y."/>
            <person name="Li L."/>
            <person name="Xi Y."/>
            <person name="Qi Q."/>
            <person name="Li W."/>
            <person name="Zhang B."/>
            <person name="Hu W."/>
            <person name="Zhang Y."/>
            <person name="Tian X."/>
            <person name="Jiao Y."/>
            <person name="Liang X."/>
            <person name="Jin J."/>
            <person name="Gao L."/>
            <person name="Zheng W."/>
            <person name="Hao B."/>
            <person name="Liu S."/>
            <person name="Wang W."/>
            <person name="Yuan L."/>
            <person name="Cao M."/>
            <person name="McDermott J."/>
            <person name="Samudrala R."/>
            <person name="Wang J."/>
            <person name="Wong G.K."/>
            <person name="Yang H."/>
        </authorList>
    </citation>
    <scope>NUCLEOTIDE SEQUENCE [LARGE SCALE GENOMIC DNA]</scope>
</reference>
<evidence type="ECO:0000256" key="2">
    <source>
        <dbReference type="ARBA" id="ARBA00023163"/>
    </source>
</evidence>
<evidence type="ECO:0000256" key="3">
    <source>
        <dbReference type="ARBA" id="ARBA00025751"/>
    </source>
</evidence>
<evidence type="ECO:0000256" key="1">
    <source>
        <dbReference type="ARBA" id="ARBA00022478"/>
    </source>
</evidence>
<dbReference type="InterPro" id="IPR036603">
    <property type="entry name" value="RBP11-like"/>
</dbReference>
<dbReference type="GO" id="GO:0046983">
    <property type="term" value="F:protein dimerization activity"/>
    <property type="evidence" value="ECO:0007669"/>
    <property type="project" value="InterPro"/>
</dbReference>
<dbReference type="PANTHER" id="PTHR13946">
    <property type="entry name" value="DNA-DIRECTED RNA POLYMERASE I,II,III"/>
    <property type="match status" value="1"/>
</dbReference>
<dbReference type="PANTHER" id="PTHR13946:SF28">
    <property type="entry name" value="DNA-DIRECTED RNA POLYMERASES I AND III SUBUNIT RPAC2"/>
    <property type="match status" value="1"/>
</dbReference>
<proteinExistence type="inferred from homology"/>
<organism evidence="6">
    <name type="scientific">Oryza sativa subsp. japonica</name>
    <name type="common">Rice</name>
    <dbReference type="NCBI Taxonomy" id="39947"/>
    <lineage>
        <taxon>Eukaryota</taxon>
        <taxon>Viridiplantae</taxon>
        <taxon>Streptophyta</taxon>
        <taxon>Embryophyta</taxon>
        <taxon>Tracheophyta</taxon>
        <taxon>Spermatophyta</taxon>
        <taxon>Magnoliopsida</taxon>
        <taxon>Liliopsida</taxon>
        <taxon>Poales</taxon>
        <taxon>Poaceae</taxon>
        <taxon>BOP clade</taxon>
        <taxon>Oryzoideae</taxon>
        <taxon>Oryzeae</taxon>
        <taxon>Oryzinae</taxon>
        <taxon>Oryza</taxon>
        <taxon>Oryza sativa</taxon>
    </lineage>
</organism>
<evidence type="ECO:0000256" key="4">
    <source>
        <dbReference type="SAM" id="MobiDB-lite"/>
    </source>
</evidence>
<dbReference type="Pfam" id="PF13656">
    <property type="entry name" value="RNA_pol_L_2"/>
    <property type="match status" value="1"/>
</dbReference>
<dbReference type="GO" id="GO:0006351">
    <property type="term" value="P:DNA-templated transcription"/>
    <property type="evidence" value="ECO:0007669"/>
    <property type="project" value="InterPro"/>
</dbReference>
<dbReference type="Proteomes" id="UP000007752">
    <property type="component" value="Chromosome 11"/>
</dbReference>
<feature type="compositionally biased region" description="Polar residues" evidence="4">
    <location>
        <begin position="46"/>
        <end position="63"/>
    </location>
</feature>
<sequence>MALHRAGLAEQRSSNRALLLSLAHGAFLHPLGQAGSYVQATKRPHSASTHSSQGLCRQPNTPSIPHPADNKVNIRVQTTGDPAIDVFKDGLQDLIVMCQHVRGTFDNAVVDFRSKALQPNDKMTQQLTGFHKEIANILTSWFGTLNNANTSFALAY</sequence>
<feature type="domain" description="DNA-directed RNA polymerase RBP11-like dimerisation" evidence="5">
    <location>
        <begin position="63"/>
        <end position="102"/>
    </location>
</feature>
<evidence type="ECO:0000259" key="5">
    <source>
        <dbReference type="Pfam" id="PF13656"/>
    </source>
</evidence>
<feature type="region of interest" description="Disordered" evidence="4">
    <location>
        <begin position="39"/>
        <end position="69"/>
    </location>
</feature>
<dbReference type="GO" id="GO:0000428">
    <property type="term" value="C:DNA-directed RNA polymerase complex"/>
    <property type="evidence" value="ECO:0007669"/>
    <property type="project" value="UniProtKB-KW"/>
</dbReference>
<keyword evidence="1" id="KW-0240">DNA-directed RNA polymerase</keyword>
<reference evidence="6" key="2">
    <citation type="submission" date="2008-12" db="EMBL/GenBank/DDBJ databases">
        <title>Improved gene annotation of the rice (Oryza sativa) genomes.</title>
        <authorList>
            <person name="Wang J."/>
            <person name="Li R."/>
            <person name="Fan W."/>
            <person name="Huang Q."/>
            <person name="Zhang J."/>
            <person name="Zhou Y."/>
            <person name="Hu Y."/>
            <person name="Zi S."/>
            <person name="Li J."/>
            <person name="Ni P."/>
            <person name="Zheng H."/>
            <person name="Zhang Y."/>
            <person name="Zhao M."/>
            <person name="Hao Q."/>
            <person name="McDermott J."/>
            <person name="Samudrala R."/>
            <person name="Kristiansen K."/>
            <person name="Wong G.K.-S."/>
        </authorList>
    </citation>
    <scope>NUCLEOTIDE SEQUENCE</scope>
</reference>
<dbReference type="EMBL" id="CM000148">
    <property type="protein sequence ID" value="EAZ17836.1"/>
    <property type="molecule type" value="Genomic_DNA"/>
</dbReference>
<name>A3C9S3_ORYSJ</name>
<dbReference type="Gene3D" id="3.30.1360.10">
    <property type="entry name" value="RNA polymerase, RBP11-like subunit"/>
    <property type="match status" value="1"/>
</dbReference>
<keyword evidence="2" id="KW-0804">Transcription</keyword>